<feature type="transmembrane region" description="Helical" evidence="5">
    <location>
        <begin position="291"/>
        <end position="313"/>
    </location>
</feature>
<evidence type="ECO:0000313" key="6">
    <source>
        <dbReference type="EMBL" id="CAB4617102.1"/>
    </source>
</evidence>
<feature type="transmembrane region" description="Helical" evidence="5">
    <location>
        <begin position="60"/>
        <end position="80"/>
    </location>
</feature>
<organism evidence="6">
    <name type="scientific">freshwater metagenome</name>
    <dbReference type="NCBI Taxonomy" id="449393"/>
    <lineage>
        <taxon>unclassified sequences</taxon>
        <taxon>metagenomes</taxon>
        <taxon>ecological metagenomes</taxon>
    </lineage>
</organism>
<dbReference type="CDD" id="cd16914">
    <property type="entry name" value="EcfT"/>
    <property type="match status" value="1"/>
</dbReference>
<evidence type="ECO:0000256" key="2">
    <source>
        <dbReference type="ARBA" id="ARBA00022692"/>
    </source>
</evidence>
<accession>A0A6J6HT77</accession>
<feature type="transmembrane region" description="Helical" evidence="5">
    <location>
        <begin position="234"/>
        <end position="254"/>
    </location>
</feature>
<feature type="transmembrane region" description="Helical" evidence="5">
    <location>
        <begin position="15"/>
        <end position="48"/>
    </location>
</feature>
<keyword evidence="4 5" id="KW-0472">Membrane</keyword>
<dbReference type="EMBL" id="CAEZVD010000011">
    <property type="protein sequence ID" value="CAB4617102.1"/>
    <property type="molecule type" value="Genomic_DNA"/>
</dbReference>
<evidence type="ECO:0000256" key="5">
    <source>
        <dbReference type="SAM" id="Phobius"/>
    </source>
</evidence>
<sequence>MTTNMTLAKTHPASWWVLGSVVAVSASVSQNLISLLALAFFSLVLIGFEDGRPSWSKSLRFYLIIALAVITTRVAFRFLFNFSDESAEPLILLPAYEINLGFGKPVALLGSISAAALNQALFEGLRLASTILGFGLANTLANPKKLLKSTPAVLYPIATSVAIALNLAPQLIQSIQRVRAARKLRGRSSGIGAFSGIVIPALEDAIDNSLALAASMDSRGFGAGLQLSRRSTSLLAFSNIISISLMCIGIYLLVVAERTWLLAIATSMAFGIGSIALTSSASIRTKFNREVFGIYDFLILGFSTAVLSFSLIVGL</sequence>
<dbReference type="PANTHER" id="PTHR33514">
    <property type="entry name" value="PROTEIN ABCI12, CHLOROPLASTIC"/>
    <property type="match status" value="1"/>
</dbReference>
<name>A0A6J6HT77_9ZZZZ</name>
<comment type="subcellular location">
    <subcellularLocation>
        <location evidence="1">Membrane</location>
        <topology evidence="1">Multi-pass membrane protein</topology>
    </subcellularLocation>
</comment>
<protein>
    <submittedName>
        <fullName evidence="6">Unannotated protein</fullName>
    </submittedName>
</protein>
<evidence type="ECO:0000256" key="4">
    <source>
        <dbReference type="ARBA" id="ARBA00023136"/>
    </source>
</evidence>
<gene>
    <name evidence="6" type="ORF">UFOPK1909_00267</name>
</gene>
<keyword evidence="2 5" id="KW-0812">Transmembrane</keyword>
<keyword evidence="3 5" id="KW-1133">Transmembrane helix</keyword>
<evidence type="ECO:0000256" key="3">
    <source>
        <dbReference type="ARBA" id="ARBA00022989"/>
    </source>
</evidence>
<proteinExistence type="predicted"/>
<dbReference type="InterPro" id="IPR003339">
    <property type="entry name" value="ABC/ECF_trnsptr_transmembrane"/>
</dbReference>
<feature type="transmembrane region" description="Helical" evidence="5">
    <location>
        <begin position="153"/>
        <end position="172"/>
    </location>
</feature>
<reference evidence="6" key="1">
    <citation type="submission" date="2020-05" db="EMBL/GenBank/DDBJ databases">
        <authorList>
            <person name="Chiriac C."/>
            <person name="Salcher M."/>
            <person name="Ghai R."/>
            <person name="Kavagutti S V."/>
        </authorList>
    </citation>
    <scope>NUCLEOTIDE SEQUENCE</scope>
</reference>
<dbReference type="AlphaFoldDB" id="A0A6J6HT77"/>
<evidence type="ECO:0000256" key="1">
    <source>
        <dbReference type="ARBA" id="ARBA00004141"/>
    </source>
</evidence>
<dbReference type="Pfam" id="PF02361">
    <property type="entry name" value="CbiQ"/>
    <property type="match status" value="1"/>
</dbReference>
<dbReference type="GO" id="GO:0005886">
    <property type="term" value="C:plasma membrane"/>
    <property type="evidence" value="ECO:0007669"/>
    <property type="project" value="TreeGrafter"/>
</dbReference>
<feature type="transmembrane region" description="Helical" evidence="5">
    <location>
        <begin position="260"/>
        <end position="279"/>
    </location>
</feature>
<dbReference type="PANTHER" id="PTHR33514:SF15">
    <property type="entry name" value="COBALT TRANSPORT PROTEIN"/>
    <property type="match status" value="1"/>
</dbReference>